<keyword evidence="1" id="KW-0812">Transmembrane</keyword>
<dbReference type="OMA" id="EQISAMM"/>
<evidence type="ECO:0000313" key="3">
    <source>
        <dbReference type="Proteomes" id="UP000070168"/>
    </source>
</evidence>
<dbReference type="EMBL" id="LHQR01000069">
    <property type="protein sequence ID" value="KXG46081.1"/>
    <property type="molecule type" value="Genomic_DNA"/>
</dbReference>
<sequence>MSDHDFFTWIRNSYYSHRGFLAIWFGLYRYAHCEFSRFRRFDGYEYAPLLPEYPDEDQPFYHYAPKPMRPRPPMASHEFNHWFYKRSWSRTARLLSTQRHRAKSRCFSLGSRSVIEEKIPKRETSLEEGVPACEDFWGLLAFLSPSVYFFFAWLFQWGHVGGLQGASIPITLSLAPLATFWGFVLSTSPRFDNTRTL</sequence>
<keyword evidence="3" id="KW-1185">Reference proteome</keyword>
<dbReference type="GeneID" id="63707950"/>
<dbReference type="OrthoDB" id="4351041at2759"/>
<accession>A0A135LAU6</accession>
<organism evidence="2 3">
    <name type="scientific">Penicillium patulum</name>
    <name type="common">Penicillium griseofulvum</name>
    <dbReference type="NCBI Taxonomy" id="5078"/>
    <lineage>
        <taxon>Eukaryota</taxon>
        <taxon>Fungi</taxon>
        <taxon>Dikarya</taxon>
        <taxon>Ascomycota</taxon>
        <taxon>Pezizomycotina</taxon>
        <taxon>Eurotiomycetes</taxon>
        <taxon>Eurotiomycetidae</taxon>
        <taxon>Eurotiales</taxon>
        <taxon>Aspergillaceae</taxon>
        <taxon>Penicillium</taxon>
    </lineage>
</organism>
<dbReference type="RefSeq" id="XP_040644617.1">
    <property type="nucleotide sequence ID" value="XM_040792650.1"/>
</dbReference>
<feature type="transmembrane region" description="Helical" evidence="1">
    <location>
        <begin position="136"/>
        <end position="155"/>
    </location>
</feature>
<evidence type="ECO:0000256" key="1">
    <source>
        <dbReference type="SAM" id="Phobius"/>
    </source>
</evidence>
<evidence type="ECO:0000313" key="2">
    <source>
        <dbReference type="EMBL" id="KXG46081.1"/>
    </source>
</evidence>
<gene>
    <name evidence="2" type="ORF">PGRI_049370</name>
</gene>
<comment type="caution">
    <text evidence="2">The sequence shown here is derived from an EMBL/GenBank/DDBJ whole genome shotgun (WGS) entry which is preliminary data.</text>
</comment>
<reference evidence="2 3" key="1">
    <citation type="journal article" date="2016" name="BMC Genomics">
        <title>Genome sequencing and secondary metabolism of the postharvest pathogen Penicillium griseofulvum.</title>
        <authorList>
            <person name="Banani H."/>
            <person name="Marcet-Houben M."/>
            <person name="Ballester A.R."/>
            <person name="Abbruscato P."/>
            <person name="Gonzalez-Candelas L."/>
            <person name="Gabaldon T."/>
            <person name="Spadaro D."/>
        </authorList>
    </citation>
    <scope>NUCLEOTIDE SEQUENCE [LARGE SCALE GENOMIC DNA]</scope>
    <source>
        <strain evidence="2 3">PG3</strain>
    </source>
</reference>
<name>A0A135LAU6_PENPA</name>
<keyword evidence="1" id="KW-1133">Transmembrane helix</keyword>
<dbReference type="STRING" id="5078.A0A135LAU6"/>
<dbReference type="AlphaFoldDB" id="A0A135LAU6"/>
<proteinExistence type="predicted"/>
<dbReference type="Proteomes" id="UP000070168">
    <property type="component" value="Unassembled WGS sequence"/>
</dbReference>
<protein>
    <submittedName>
        <fullName evidence="2">Uncharacterized protein</fullName>
    </submittedName>
</protein>
<keyword evidence="1" id="KW-0472">Membrane</keyword>
<feature type="transmembrane region" description="Helical" evidence="1">
    <location>
        <begin position="14"/>
        <end position="31"/>
    </location>
</feature>
<feature type="transmembrane region" description="Helical" evidence="1">
    <location>
        <begin position="167"/>
        <end position="185"/>
    </location>
</feature>